<comment type="subcellular location">
    <subcellularLocation>
        <location evidence="1">Membrane</location>
        <topology evidence="1">Single-pass type II membrane protein</topology>
    </subcellularLocation>
</comment>
<evidence type="ECO:0000256" key="2">
    <source>
        <dbReference type="ARBA" id="ARBA00022676"/>
    </source>
</evidence>
<name>A0A8T0H9T6_CERPU</name>
<evidence type="ECO:0000256" key="3">
    <source>
        <dbReference type="ARBA" id="ARBA00022679"/>
    </source>
</evidence>
<dbReference type="AlphaFoldDB" id="A0A8T0H9T6"/>
<keyword evidence="4" id="KW-0472">Membrane</keyword>
<gene>
    <name evidence="6" type="ORF">KC19_6G033100</name>
</gene>
<keyword evidence="7" id="KW-1185">Reference proteome</keyword>
<dbReference type="PANTHER" id="PTHR31042:SF137">
    <property type="entry name" value="GLYCOSYL TRANSFERASE, FAMILY 14"/>
    <property type="match status" value="1"/>
</dbReference>
<keyword evidence="2" id="KW-0328">Glycosyltransferase</keyword>
<keyword evidence="5" id="KW-0325">Glycoprotein</keyword>
<organism evidence="6 7">
    <name type="scientific">Ceratodon purpureus</name>
    <name type="common">Fire moss</name>
    <name type="synonym">Dicranum purpureum</name>
    <dbReference type="NCBI Taxonomy" id="3225"/>
    <lineage>
        <taxon>Eukaryota</taxon>
        <taxon>Viridiplantae</taxon>
        <taxon>Streptophyta</taxon>
        <taxon>Embryophyta</taxon>
        <taxon>Bryophyta</taxon>
        <taxon>Bryophytina</taxon>
        <taxon>Bryopsida</taxon>
        <taxon>Dicranidae</taxon>
        <taxon>Pseudoditrichales</taxon>
        <taxon>Ditrichaceae</taxon>
        <taxon>Ceratodon</taxon>
    </lineage>
</organism>
<dbReference type="PANTHER" id="PTHR31042">
    <property type="entry name" value="CORE-2/I-BRANCHING BETA-1,6-N-ACETYLGLUCOSAMINYLTRANSFERASE FAMILY PROTEIN-RELATED"/>
    <property type="match status" value="1"/>
</dbReference>
<keyword evidence="3" id="KW-0808">Transferase</keyword>
<dbReference type="GO" id="GO:0016020">
    <property type="term" value="C:membrane"/>
    <property type="evidence" value="ECO:0007669"/>
    <property type="project" value="UniProtKB-SubCell"/>
</dbReference>
<accession>A0A8T0H9T6</accession>
<reference evidence="6 7" key="1">
    <citation type="submission" date="2020-06" db="EMBL/GenBank/DDBJ databases">
        <title>WGS assembly of Ceratodon purpureus strain R40.</title>
        <authorList>
            <person name="Carey S.B."/>
            <person name="Jenkins J."/>
            <person name="Shu S."/>
            <person name="Lovell J.T."/>
            <person name="Sreedasyam A."/>
            <person name="Maumus F."/>
            <person name="Tiley G.P."/>
            <person name="Fernandez-Pozo N."/>
            <person name="Barry K."/>
            <person name="Chen C."/>
            <person name="Wang M."/>
            <person name="Lipzen A."/>
            <person name="Daum C."/>
            <person name="Saski C.A."/>
            <person name="Payton A.C."/>
            <person name="Mcbreen J.C."/>
            <person name="Conrad R.E."/>
            <person name="Kollar L.M."/>
            <person name="Olsson S."/>
            <person name="Huttunen S."/>
            <person name="Landis J.B."/>
            <person name="Wickett N.J."/>
            <person name="Johnson M.G."/>
            <person name="Rensing S.A."/>
            <person name="Grimwood J."/>
            <person name="Schmutz J."/>
            <person name="Mcdaniel S.F."/>
        </authorList>
    </citation>
    <scope>NUCLEOTIDE SEQUENCE [LARGE SCALE GENOMIC DNA]</scope>
    <source>
        <strain evidence="6 7">R40</strain>
    </source>
</reference>
<dbReference type="InterPro" id="IPR003406">
    <property type="entry name" value="Glyco_trans_14"/>
</dbReference>
<sequence length="374" mass="42552">MAKSKISVSQWLGVFVVAVSLAGIISTSSSFADFLDIRNKSLGSSLTLINSSVIVIYEPQAREKNLSEYKPKRYLTDAQLLRDAAIARPRAGIPRIAFLFLVRGDIPHEPLWRRFFQTHEEKYSLYMHATPGYVYPKGSLFEGREIPSKLCPRFSRGIVDALRRLLAHALLDPRYNNAWFVNACESTVPIRGFPFAYQYLMRSKVSFVESFYPNSRYHSWQTSPEFNASDLRKGELWMALRRDHARVVVNDTEIYFKFQAGCTWWCTWDEQYVQTLLHLADAGGIAERTTMYVNWTEPHGGSPNGLSGTAGVIKELQSRVRDTDGERHDTAFDNTTYACVHNDVSPSPCFLFARKFASSQTKSLLSLNPQELGY</sequence>
<dbReference type="GO" id="GO:0016757">
    <property type="term" value="F:glycosyltransferase activity"/>
    <property type="evidence" value="ECO:0007669"/>
    <property type="project" value="UniProtKB-KW"/>
</dbReference>
<dbReference type="InterPro" id="IPR044174">
    <property type="entry name" value="BC10-like"/>
</dbReference>
<evidence type="ECO:0000256" key="1">
    <source>
        <dbReference type="ARBA" id="ARBA00004606"/>
    </source>
</evidence>
<comment type="caution">
    <text evidence="6">The sequence shown here is derived from an EMBL/GenBank/DDBJ whole genome shotgun (WGS) entry which is preliminary data.</text>
</comment>
<evidence type="ECO:0000313" key="6">
    <source>
        <dbReference type="EMBL" id="KAG0568611.1"/>
    </source>
</evidence>
<proteinExistence type="predicted"/>
<evidence type="ECO:0000256" key="4">
    <source>
        <dbReference type="ARBA" id="ARBA00023136"/>
    </source>
</evidence>
<dbReference type="Proteomes" id="UP000822688">
    <property type="component" value="Chromosome 6"/>
</dbReference>
<evidence type="ECO:0000313" key="7">
    <source>
        <dbReference type="Proteomes" id="UP000822688"/>
    </source>
</evidence>
<evidence type="ECO:0000256" key="5">
    <source>
        <dbReference type="ARBA" id="ARBA00023180"/>
    </source>
</evidence>
<dbReference type="EMBL" id="CM026427">
    <property type="protein sequence ID" value="KAG0568611.1"/>
    <property type="molecule type" value="Genomic_DNA"/>
</dbReference>
<dbReference type="OrthoDB" id="1924566at2759"/>
<protein>
    <submittedName>
        <fullName evidence="6">Uncharacterized protein</fullName>
    </submittedName>
</protein>
<dbReference type="Pfam" id="PF02485">
    <property type="entry name" value="Branch"/>
    <property type="match status" value="1"/>
</dbReference>